<keyword evidence="2" id="KW-1185">Reference proteome</keyword>
<comment type="caution">
    <text evidence="1">The sequence shown here is derived from an EMBL/GenBank/DDBJ whole genome shotgun (WGS) entry which is preliminary data.</text>
</comment>
<accession>A0A1L8CQV1</accession>
<protein>
    <submittedName>
        <fullName evidence="1">Uncharacterized protein</fullName>
    </submittedName>
</protein>
<organism evidence="1 2">
    <name type="scientific">Mariprofundus micogutta</name>
    <dbReference type="NCBI Taxonomy" id="1921010"/>
    <lineage>
        <taxon>Bacteria</taxon>
        <taxon>Pseudomonadati</taxon>
        <taxon>Pseudomonadota</taxon>
        <taxon>Candidatius Mariprofundia</taxon>
        <taxon>Mariprofundales</taxon>
        <taxon>Mariprofundaceae</taxon>
        <taxon>Mariprofundus</taxon>
    </lineage>
</organism>
<sequence>MSLDISQVPSPCYVLEEEKLIANLEIIKKV</sequence>
<reference evidence="1 2" key="1">
    <citation type="journal article" date="2017" name="Arch. Microbiol.">
        <title>Mariprofundus micogutta sp. nov., a novel iron-oxidizing zetaproteobacterium isolated from a deep-sea hydrothermal field at the Bayonnaise knoll of the Izu-Ogasawara arc, and a description of Mariprofundales ord. nov. and Zetaproteobacteria classis nov.</title>
        <authorList>
            <person name="Makita H."/>
            <person name="Tanaka E."/>
            <person name="Mitsunobu S."/>
            <person name="Miyazaki M."/>
            <person name="Nunoura T."/>
            <person name="Uematsu K."/>
            <person name="Takaki Y."/>
            <person name="Nishi S."/>
            <person name="Shimamura S."/>
            <person name="Takai K."/>
        </authorList>
    </citation>
    <scope>NUCLEOTIDE SEQUENCE [LARGE SCALE GENOMIC DNA]</scope>
    <source>
        <strain evidence="1 2">ET2</strain>
    </source>
</reference>
<evidence type="ECO:0000313" key="2">
    <source>
        <dbReference type="Proteomes" id="UP000231632"/>
    </source>
</evidence>
<name>A0A1L8CQV1_9PROT</name>
<dbReference type="STRING" id="1921010.MMIC_P2255"/>
<dbReference type="EMBL" id="BDFD01000025">
    <property type="protein sequence ID" value="GAV21273.1"/>
    <property type="molecule type" value="Genomic_DNA"/>
</dbReference>
<evidence type="ECO:0000313" key="1">
    <source>
        <dbReference type="EMBL" id="GAV21273.1"/>
    </source>
</evidence>
<proteinExistence type="predicted"/>
<dbReference type="Proteomes" id="UP000231632">
    <property type="component" value="Unassembled WGS sequence"/>
</dbReference>
<gene>
    <name evidence="1" type="ORF">MMIC_P2255</name>
</gene>
<dbReference type="AlphaFoldDB" id="A0A1L8CQV1"/>